<keyword evidence="13" id="KW-0961">Cell wall biogenesis/degradation</keyword>
<accession>A0ABY5KAZ4</accession>
<comment type="subcellular location">
    <subcellularLocation>
        <location evidence="1">Cell membrane</location>
        <topology evidence="1">Multi-pass membrane protein</topology>
    </subcellularLocation>
</comment>
<dbReference type="Pfam" id="PF01098">
    <property type="entry name" value="FTSW_RODA_SPOVE"/>
    <property type="match status" value="1"/>
</dbReference>
<feature type="transmembrane region" description="Helical" evidence="22">
    <location>
        <begin position="290"/>
        <end position="312"/>
    </location>
</feature>
<dbReference type="PANTHER" id="PTHR30474:SF2">
    <property type="entry name" value="PEPTIDOGLYCAN GLYCOSYLTRANSFERASE FTSW-RELATED"/>
    <property type="match status" value="1"/>
</dbReference>
<evidence type="ECO:0000256" key="17">
    <source>
        <dbReference type="ARBA" id="ARBA00041185"/>
    </source>
</evidence>
<evidence type="ECO:0000256" key="20">
    <source>
        <dbReference type="ARBA" id="ARBA00049902"/>
    </source>
</evidence>
<feature type="transmembrane region" description="Helical" evidence="22">
    <location>
        <begin position="356"/>
        <end position="378"/>
    </location>
</feature>
<feature type="transmembrane region" description="Helical" evidence="22">
    <location>
        <begin position="90"/>
        <end position="111"/>
    </location>
</feature>
<dbReference type="InterPro" id="IPR001182">
    <property type="entry name" value="FtsW/RodA"/>
</dbReference>
<feature type="transmembrane region" description="Helical" evidence="22">
    <location>
        <begin position="183"/>
        <end position="199"/>
    </location>
</feature>
<protein>
    <recommendedName>
        <fullName evidence="17">Probable peptidoglycan glycosyltransferase FtsW</fullName>
        <ecNumber evidence="19">2.4.99.28</ecNumber>
    </recommendedName>
    <alternativeName>
        <fullName evidence="18">Cell division protein FtsW</fullName>
    </alternativeName>
    <alternativeName>
        <fullName evidence="15">Cell wall polymerase</fullName>
    </alternativeName>
    <alternativeName>
        <fullName evidence="14">Peptidoglycan polymerase</fullName>
    </alternativeName>
</protein>
<evidence type="ECO:0000256" key="16">
    <source>
        <dbReference type="ARBA" id="ARBA00038053"/>
    </source>
</evidence>
<keyword evidence="5" id="KW-0328">Glycosyltransferase</keyword>
<organism evidence="23 24">
    <name type="scientific">Cellulomonas wangsupingiae</name>
    <dbReference type="NCBI Taxonomy" id="2968085"/>
    <lineage>
        <taxon>Bacteria</taxon>
        <taxon>Bacillati</taxon>
        <taxon>Actinomycetota</taxon>
        <taxon>Actinomycetes</taxon>
        <taxon>Micrococcales</taxon>
        <taxon>Cellulomonadaceae</taxon>
        <taxon>Cellulomonas</taxon>
    </lineage>
</organism>
<name>A0ABY5KAZ4_9CELL</name>
<evidence type="ECO:0000256" key="3">
    <source>
        <dbReference type="ARBA" id="ARBA00022475"/>
    </source>
</evidence>
<evidence type="ECO:0000256" key="1">
    <source>
        <dbReference type="ARBA" id="ARBA00004651"/>
    </source>
</evidence>
<dbReference type="PANTHER" id="PTHR30474">
    <property type="entry name" value="CELL CYCLE PROTEIN"/>
    <property type="match status" value="1"/>
</dbReference>
<dbReference type="EMBL" id="CP101989">
    <property type="protein sequence ID" value="UUI66999.1"/>
    <property type="molecule type" value="Genomic_DNA"/>
</dbReference>
<keyword evidence="3" id="KW-1003">Cell membrane</keyword>
<evidence type="ECO:0000256" key="10">
    <source>
        <dbReference type="ARBA" id="ARBA00022989"/>
    </source>
</evidence>
<keyword evidence="11 22" id="KW-0472">Membrane</keyword>
<evidence type="ECO:0000256" key="19">
    <source>
        <dbReference type="ARBA" id="ARBA00044770"/>
    </source>
</evidence>
<sequence length="407" mass="42219">MTPPGGTPEVREPSLLGTWNSAVTSYYVLLGATLLLVAIGLVMVLSSSSVESLAAGKSPYAVFFDQTRYALVGLPALVVMSRLPVRVLKALAWPALAGAIAFQMLVFVPGLGCGAGGNRNWVCLPGFSAQPSEAVKLALAIWLGAVLARKLRLLHEWKHALVPAVPVAGVAIGVVLLGKDLGTAMVLVVLVAGAMFVAGVPLRIFAVAGAVAAAGVALLAIDSENRMTRITAWLSAECDVTNECYQTLHAGWGLATGGWSGVGLGQSAEKWSYLPAAHNDFIYAILGEELGFVGTVLVLALFALLAFAMIRIMRRHPDPFVKIATAAVFAWVIGQAMINIAVVIGLLPVIGVPLPLVSAGGSALIMTMAALGMLLAFARTEPGAAEALSARASVVRRSLAVIGRTRG</sequence>
<evidence type="ECO:0000256" key="5">
    <source>
        <dbReference type="ARBA" id="ARBA00022676"/>
    </source>
</evidence>
<evidence type="ECO:0000256" key="12">
    <source>
        <dbReference type="ARBA" id="ARBA00023306"/>
    </source>
</evidence>
<keyword evidence="7 22" id="KW-0812">Transmembrane</keyword>
<keyword evidence="24" id="KW-1185">Reference proteome</keyword>
<keyword evidence="8" id="KW-0133">Cell shape</keyword>
<dbReference type="EC" id="2.4.99.28" evidence="19"/>
<feature type="transmembrane region" description="Helical" evidence="22">
    <location>
        <begin position="324"/>
        <end position="350"/>
    </location>
</feature>
<evidence type="ECO:0000256" key="18">
    <source>
        <dbReference type="ARBA" id="ARBA00041418"/>
    </source>
</evidence>
<dbReference type="Proteomes" id="UP001317322">
    <property type="component" value="Chromosome"/>
</dbReference>
<feature type="transmembrane region" description="Helical" evidence="22">
    <location>
        <begin position="26"/>
        <end position="45"/>
    </location>
</feature>
<evidence type="ECO:0000313" key="24">
    <source>
        <dbReference type="Proteomes" id="UP001317322"/>
    </source>
</evidence>
<evidence type="ECO:0000256" key="21">
    <source>
        <dbReference type="ARBA" id="ARBA00049966"/>
    </source>
</evidence>
<evidence type="ECO:0000256" key="7">
    <source>
        <dbReference type="ARBA" id="ARBA00022692"/>
    </source>
</evidence>
<reference evidence="23 24" key="1">
    <citation type="submission" date="2022-07" db="EMBL/GenBank/DDBJ databases">
        <title>Novel species in genus cellulomonas.</title>
        <authorList>
            <person name="Ye L."/>
        </authorList>
    </citation>
    <scope>NUCLEOTIDE SEQUENCE [LARGE SCALE GENOMIC DNA]</scope>
    <source>
        <strain evidence="24">zg-Y908</strain>
    </source>
</reference>
<keyword evidence="10 22" id="KW-1133">Transmembrane helix</keyword>
<keyword evidence="6" id="KW-0808">Transferase</keyword>
<keyword evidence="9" id="KW-0573">Peptidoglycan synthesis</keyword>
<evidence type="ECO:0000256" key="13">
    <source>
        <dbReference type="ARBA" id="ARBA00023316"/>
    </source>
</evidence>
<comment type="function">
    <text evidence="21">Peptidoglycan polymerase that is essential for cell division.</text>
</comment>
<feature type="transmembrane region" description="Helical" evidence="22">
    <location>
        <begin position="160"/>
        <end position="177"/>
    </location>
</feature>
<evidence type="ECO:0000256" key="2">
    <source>
        <dbReference type="ARBA" id="ARBA00004752"/>
    </source>
</evidence>
<evidence type="ECO:0000256" key="11">
    <source>
        <dbReference type="ARBA" id="ARBA00023136"/>
    </source>
</evidence>
<proteinExistence type="inferred from homology"/>
<comment type="catalytic activity">
    <reaction evidence="20">
        <text>[GlcNAc-(1-&gt;4)-Mur2Ac(oyl-L-Ala-gamma-D-Glu-L-Lys-D-Ala-D-Ala)](n)-di-trans,octa-cis-undecaprenyl diphosphate + beta-D-GlcNAc-(1-&gt;4)-Mur2Ac(oyl-L-Ala-gamma-D-Glu-L-Lys-D-Ala-D-Ala)-di-trans,octa-cis-undecaprenyl diphosphate = [GlcNAc-(1-&gt;4)-Mur2Ac(oyl-L-Ala-gamma-D-Glu-L-Lys-D-Ala-D-Ala)](n+1)-di-trans,octa-cis-undecaprenyl diphosphate + di-trans,octa-cis-undecaprenyl diphosphate + H(+)</text>
        <dbReference type="Rhea" id="RHEA:23708"/>
        <dbReference type="Rhea" id="RHEA-COMP:9602"/>
        <dbReference type="Rhea" id="RHEA-COMP:9603"/>
        <dbReference type="ChEBI" id="CHEBI:15378"/>
        <dbReference type="ChEBI" id="CHEBI:58405"/>
        <dbReference type="ChEBI" id="CHEBI:60033"/>
        <dbReference type="ChEBI" id="CHEBI:78435"/>
        <dbReference type="EC" id="2.4.99.28"/>
    </reaction>
</comment>
<evidence type="ECO:0000313" key="23">
    <source>
        <dbReference type="EMBL" id="UUI66999.1"/>
    </source>
</evidence>
<evidence type="ECO:0000256" key="22">
    <source>
        <dbReference type="SAM" id="Phobius"/>
    </source>
</evidence>
<dbReference type="InterPro" id="IPR013437">
    <property type="entry name" value="FtsW"/>
</dbReference>
<dbReference type="NCBIfam" id="TIGR02614">
    <property type="entry name" value="ftsW"/>
    <property type="match status" value="1"/>
</dbReference>
<evidence type="ECO:0000256" key="15">
    <source>
        <dbReference type="ARBA" id="ARBA00033270"/>
    </source>
</evidence>
<keyword evidence="4" id="KW-0132">Cell division</keyword>
<comment type="similarity">
    <text evidence="16">Belongs to the SEDS family. FtsW subfamily.</text>
</comment>
<dbReference type="RefSeq" id="WP_227565056.1">
    <property type="nucleotide sequence ID" value="NZ_JAJENK020000010.1"/>
</dbReference>
<gene>
    <name evidence="23" type="primary">ftsW</name>
    <name evidence="23" type="ORF">NP075_08145</name>
</gene>
<dbReference type="InterPro" id="IPR018365">
    <property type="entry name" value="Cell_cycle_FtsW-rel_CS"/>
</dbReference>
<evidence type="ECO:0000256" key="8">
    <source>
        <dbReference type="ARBA" id="ARBA00022960"/>
    </source>
</evidence>
<comment type="pathway">
    <text evidence="2">Cell wall biogenesis; peptidoglycan biosynthesis.</text>
</comment>
<feature type="transmembrane region" description="Helical" evidence="22">
    <location>
        <begin position="204"/>
        <end position="221"/>
    </location>
</feature>
<evidence type="ECO:0000256" key="14">
    <source>
        <dbReference type="ARBA" id="ARBA00032370"/>
    </source>
</evidence>
<evidence type="ECO:0000256" key="9">
    <source>
        <dbReference type="ARBA" id="ARBA00022984"/>
    </source>
</evidence>
<evidence type="ECO:0000256" key="6">
    <source>
        <dbReference type="ARBA" id="ARBA00022679"/>
    </source>
</evidence>
<evidence type="ECO:0000256" key="4">
    <source>
        <dbReference type="ARBA" id="ARBA00022618"/>
    </source>
</evidence>
<dbReference type="PROSITE" id="PS00428">
    <property type="entry name" value="FTSW_RODA_SPOVE"/>
    <property type="match status" value="1"/>
</dbReference>
<keyword evidence="12" id="KW-0131">Cell cycle</keyword>